<evidence type="ECO:0000313" key="2">
    <source>
        <dbReference type="EMBL" id="CDW84008.1"/>
    </source>
</evidence>
<dbReference type="OrthoDB" id="10661561at2759"/>
<dbReference type="EMBL" id="CCKQ01012392">
    <property type="protein sequence ID" value="CDW84008.1"/>
    <property type="molecule type" value="Genomic_DNA"/>
</dbReference>
<evidence type="ECO:0000256" key="1">
    <source>
        <dbReference type="SAM" id="MobiDB-lite"/>
    </source>
</evidence>
<reference evidence="2 3" key="1">
    <citation type="submission" date="2014-06" db="EMBL/GenBank/DDBJ databases">
        <authorList>
            <person name="Swart Estienne"/>
        </authorList>
    </citation>
    <scope>NUCLEOTIDE SEQUENCE [LARGE SCALE GENOMIC DNA]</scope>
    <source>
        <strain evidence="2 3">130c</strain>
    </source>
</reference>
<accession>A0A078AT18</accession>
<keyword evidence="3" id="KW-1185">Reference proteome</keyword>
<gene>
    <name evidence="2" type="primary">Contig10801.g11549</name>
    <name evidence="2" type="ORF">STYLEM_13065</name>
</gene>
<evidence type="ECO:0000313" key="3">
    <source>
        <dbReference type="Proteomes" id="UP000039865"/>
    </source>
</evidence>
<proteinExistence type="predicted"/>
<sequence length="433" mass="51091">MILTDFFVEIPCRLTIKGAQYIRDTYPLCFKNVPYSLERMIINVTDYQIKTNICRNYSTSLQNFDIVIWIDQLKIVFCERLRPEDLDPKLNNPNSNQRMMYSHRARTITQNYHCISSIKYFLHHQAKVNAQQEFKFDQLQDIQTFVDPNLLKQRDSMIALSFEKQQPQNEQNMETDVGTTGTSDSKYVDESRSDQYMEEIFIEIRDSQESEESQNILKSEQQPCKQLTHTANLDDFDYLSYKRDVLQSKPGYFLTPSQDIDSINLNKTAQSPPKLTQANVQDDPDLEDQQIIEEATLILKQEASQSQNTLINQIIVKQENHNNDINHEMSSDSCYLEEINEIIMLEESTPESQNAQNYQCLNQPKTDFLIDKYQRIQKLVSNFIKNDDWTFEQQKQMRLLSGLDQVSNSYKEIEYEKQCERRRQMLIEKSIQF</sequence>
<dbReference type="AlphaFoldDB" id="A0A078AT18"/>
<name>A0A078AT18_STYLE</name>
<dbReference type="Proteomes" id="UP000039865">
    <property type="component" value="Unassembled WGS sequence"/>
</dbReference>
<organism evidence="2 3">
    <name type="scientific">Stylonychia lemnae</name>
    <name type="common">Ciliate</name>
    <dbReference type="NCBI Taxonomy" id="5949"/>
    <lineage>
        <taxon>Eukaryota</taxon>
        <taxon>Sar</taxon>
        <taxon>Alveolata</taxon>
        <taxon>Ciliophora</taxon>
        <taxon>Intramacronucleata</taxon>
        <taxon>Spirotrichea</taxon>
        <taxon>Stichotrichia</taxon>
        <taxon>Sporadotrichida</taxon>
        <taxon>Oxytrichidae</taxon>
        <taxon>Stylonychinae</taxon>
        <taxon>Stylonychia</taxon>
    </lineage>
</organism>
<feature type="compositionally biased region" description="Polar residues" evidence="1">
    <location>
        <begin position="165"/>
        <end position="185"/>
    </location>
</feature>
<protein>
    <submittedName>
        <fullName evidence="2">Uncharacterized protein</fullName>
    </submittedName>
</protein>
<dbReference type="InParanoid" id="A0A078AT18"/>
<feature type="region of interest" description="Disordered" evidence="1">
    <location>
        <begin position="165"/>
        <end position="187"/>
    </location>
</feature>